<evidence type="ECO:0000256" key="1">
    <source>
        <dbReference type="SAM" id="MobiDB-lite"/>
    </source>
</evidence>
<name>A0AAD7H8L8_9AGAR</name>
<feature type="compositionally biased region" description="Basic and acidic residues" evidence="1">
    <location>
        <begin position="96"/>
        <end position="129"/>
    </location>
</feature>
<keyword evidence="3" id="KW-1185">Reference proteome</keyword>
<protein>
    <submittedName>
        <fullName evidence="2">Uncharacterized protein</fullName>
    </submittedName>
</protein>
<feature type="region of interest" description="Disordered" evidence="1">
    <location>
        <begin position="73"/>
        <end position="135"/>
    </location>
</feature>
<organism evidence="2 3">
    <name type="scientific">Mycena metata</name>
    <dbReference type="NCBI Taxonomy" id="1033252"/>
    <lineage>
        <taxon>Eukaryota</taxon>
        <taxon>Fungi</taxon>
        <taxon>Dikarya</taxon>
        <taxon>Basidiomycota</taxon>
        <taxon>Agaricomycotina</taxon>
        <taxon>Agaricomycetes</taxon>
        <taxon>Agaricomycetidae</taxon>
        <taxon>Agaricales</taxon>
        <taxon>Marasmiineae</taxon>
        <taxon>Mycenaceae</taxon>
        <taxon>Mycena</taxon>
    </lineage>
</organism>
<feature type="compositionally biased region" description="Polar residues" evidence="1">
    <location>
        <begin position="75"/>
        <end position="87"/>
    </location>
</feature>
<dbReference type="EMBL" id="JARKIB010000321">
    <property type="protein sequence ID" value="KAJ7714652.1"/>
    <property type="molecule type" value="Genomic_DNA"/>
</dbReference>
<evidence type="ECO:0000313" key="2">
    <source>
        <dbReference type="EMBL" id="KAJ7714652.1"/>
    </source>
</evidence>
<evidence type="ECO:0000313" key="3">
    <source>
        <dbReference type="Proteomes" id="UP001215598"/>
    </source>
</evidence>
<dbReference type="AlphaFoldDB" id="A0AAD7H8L8"/>
<dbReference type="Proteomes" id="UP001215598">
    <property type="component" value="Unassembled WGS sequence"/>
</dbReference>
<sequence>MRSDFTVIKLNVPQPYINSVRSTNPKPQLRRHRGGWVFATNLYAMTFPNVVSTPRGWQTQIGPTPWRLIAVSTPRGWQTQIGPTHNQGRGGSGRNDSTDEKKVAASKSENKKKVAGDSKKKWRPTEKKSGGGRVFRHFFFTSTSERKVAALG</sequence>
<accession>A0AAD7H8L8</accession>
<proteinExistence type="predicted"/>
<reference evidence="2" key="1">
    <citation type="submission" date="2023-03" db="EMBL/GenBank/DDBJ databases">
        <title>Massive genome expansion in bonnet fungi (Mycena s.s.) driven by repeated elements and novel gene families across ecological guilds.</title>
        <authorList>
            <consortium name="Lawrence Berkeley National Laboratory"/>
            <person name="Harder C.B."/>
            <person name="Miyauchi S."/>
            <person name="Viragh M."/>
            <person name="Kuo A."/>
            <person name="Thoen E."/>
            <person name="Andreopoulos B."/>
            <person name="Lu D."/>
            <person name="Skrede I."/>
            <person name="Drula E."/>
            <person name="Henrissat B."/>
            <person name="Morin E."/>
            <person name="Kohler A."/>
            <person name="Barry K."/>
            <person name="LaButti K."/>
            <person name="Morin E."/>
            <person name="Salamov A."/>
            <person name="Lipzen A."/>
            <person name="Mereny Z."/>
            <person name="Hegedus B."/>
            <person name="Baldrian P."/>
            <person name="Stursova M."/>
            <person name="Weitz H."/>
            <person name="Taylor A."/>
            <person name="Grigoriev I.V."/>
            <person name="Nagy L.G."/>
            <person name="Martin F."/>
            <person name="Kauserud H."/>
        </authorList>
    </citation>
    <scope>NUCLEOTIDE SEQUENCE</scope>
    <source>
        <strain evidence="2">CBHHK182m</strain>
    </source>
</reference>
<comment type="caution">
    <text evidence="2">The sequence shown here is derived from an EMBL/GenBank/DDBJ whole genome shotgun (WGS) entry which is preliminary data.</text>
</comment>
<gene>
    <name evidence="2" type="ORF">B0H16DRAFT_1477881</name>
</gene>